<sequence>METRGLVNLSLSTTGETVIAEKHMHPELVDLKKAELLFYKQKVKFDWLNDGHKFDTFDSMAENLIKFFTNQIGTVDNRAHEGSVAELKDILQVSIPSNAHDVLLQVSIPSNAHDVLLQVST</sequence>
<evidence type="ECO:0000313" key="2">
    <source>
        <dbReference type="Proteomes" id="UP001472677"/>
    </source>
</evidence>
<reference evidence="1 2" key="1">
    <citation type="journal article" date="2024" name="G3 (Bethesda)">
        <title>Genome assembly of Hibiscus sabdariffa L. provides insights into metabolisms of medicinal natural products.</title>
        <authorList>
            <person name="Kim T."/>
        </authorList>
    </citation>
    <scope>NUCLEOTIDE SEQUENCE [LARGE SCALE GENOMIC DNA]</scope>
    <source>
        <strain evidence="1">TK-2024</strain>
        <tissue evidence="1">Old leaves</tissue>
    </source>
</reference>
<gene>
    <name evidence="1" type="ORF">V6N12_036289</name>
</gene>
<organism evidence="1 2">
    <name type="scientific">Hibiscus sabdariffa</name>
    <name type="common">roselle</name>
    <dbReference type="NCBI Taxonomy" id="183260"/>
    <lineage>
        <taxon>Eukaryota</taxon>
        <taxon>Viridiplantae</taxon>
        <taxon>Streptophyta</taxon>
        <taxon>Embryophyta</taxon>
        <taxon>Tracheophyta</taxon>
        <taxon>Spermatophyta</taxon>
        <taxon>Magnoliopsida</taxon>
        <taxon>eudicotyledons</taxon>
        <taxon>Gunneridae</taxon>
        <taxon>Pentapetalae</taxon>
        <taxon>rosids</taxon>
        <taxon>malvids</taxon>
        <taxon>Malvales</taxon>
        <taxon>Malvaceae</taxon>
        <taxon>Malvoideae</taxon>
        <taxon>Hibiscus</taxon>
    </lineage>
</organism>
<accession>A0ABR2EQ57</accession>
<proteinExistence type="predicted"/>
<dbReference type="EMBL" id="JBBPBM010000011">
    <property type="protein sequence ID" value="KAK8564158.1"/>
    <property type="molecule type" value="Genomic_DNA"/>
</dbReference>
<name>A0ABR2EQ57_9ROSI</name>
<protein>
    <submittedName>
        <fullName evidence="1">Uncharacterized protein</fullName>
    </submittedName>
</protein>
<comment type="caution">
    <text evidence="1">The sequence shown here is derived from an EMBL/GenBank/DDBJ whole genome shotgun (WGS) entry which is preliminary data.</text>
</comment>
<keyword evidence="2" id="KW-1185">Reference proteome</keyword>
<evidence type="ECO:0000313" key="1">
    <source>
        <dbReference type="EMBL" id="KAK8564158.1"/>
    </source>
</evidence>
<dbReference type="Proteomes" id="UP001472677">
    <property type="component" value="Unassembled WGS sequence"/>
</dbReference>